<protein>
    <submittedName>
        <fullName evidence="2">Uncharacterized protein</fullName>
    </submittedName>
</protein>
<dbReference type="AlphaFoldDB" id="A0A9N8E9B8"/>
<dbReference type="EMBL" id="CAICTM010000832">
    <property type="protein sequence ID" value="CAB9517131.1"/>
    <property type="molecule type" value="Genomic_DNA"/>
</dbReference>
<feature type="region of interest" description="Disordered" evidence="1">
    <location>
        <begin position="45"/>
        <end position="116"/>
    </location>
</feature>
<sequence>MLGTCPHLDHHGGLRVRSNWITVHRSTDWLQQHDRAVASRVTREASIVGANPGPTNNLPAEDDTGASSRYTLHSEQPSLRTPSEDHPKDTLSILHLCRQPKDPKDRPPNRKDPKDS</sequence>
<dbReference type="Proteomes" id="UP001153069">
    <property type="component" value="Unassembled WGS sequence"/>
</dbReference>
<name>A0A9N8E9B8_9STRA</name>
<feature type="compositionally biased region" description="Polar residues" evidence="1">
    <location>
        <begin position="65"/>
        <end position="81"/>
    </location>
</feature>
<evidence type="ECO:0000256" key="1">
    <source>
        <dbReference type="SAM" id="MobiDB-lite"/>
    </source>
</evidence>
<proteinExistence type="predicted"/>
<gene>
    <name evidence="2" type="ORF">SEMRO_833_G208601.1</name>
</gene>
<accession>A0A9N8E9B8</accession>
<feature type="compositionally biased region" description="Basic and acidic residues" evidence="1">
    <location>
        <begin position="99"/>
        <end position="116"/>
    </location>
</feature>
<reference evidence="2" key="1">
    <citation type="submission" date="2020-06" db="EMBL/GenBank/DDBJ databases">
        <authorList>
            <consortium name="Plant Systems Biology data submission"/>
        </authorList>
    </citation>
    <scope>NUCLEOTIDE SEQUENCE</scope>
    <source>
        <strain evidence="2">D6</strain>
    </source>
</reference>
<evidence type="ECO:0000313" key="2">
    <source>
        <dbReference type="EMBL" id="CAB9517131.1"/>
    </source>
</evidence>
<keyword evidence="3" id="KW-1185">Reference proteome</keyword>
<organism evidence="2 3">
    <name type="scientific">Seminavis robusta</name>
    <dbReference type="NCBI Taxonomy" id="568900"/>
    <lineage>
        <taxon>Eukaryota</taxon>
        <taxon>Sar</taxon>
        <taxon>Stramenopiles</taxon>
        <taxon>Ochrophyta</taxon>
        <taxon>Bacillariophyta</taxon>
        <taxon>Bacillariophyceae</taxon>
        <taxon>Bacillariophycidae</taxon>
        <taxon>Naviculales</taxon>
        <taxon>Naviculaceae</taxon>
        <taxon>Seminavis</taxon>
    </lineage>
</organism>
<comment type="caution">
    <text evidence="2">The sequence shown here is derived from an EMBL/GenBank/DDBJ whole genome shotgun (WGS) entry which is preliminary data.</text>
</comment>
<evidence type="ECO:0000313" key="3">
    <source>
        <dbReference type="Proteomes" id="UP001153069"/>
    </source>
</evidence>